<comment type="caution">
    <text evidence="1">The sequence shown here is derived from an EMBL/GenBank/DDBJ whole genome shotgun (WGS) entry which is preliminary data.</text>
</comment>
<reference evidence="1 2" key="1">
    <citation type="submission" date="2016-03" db="EMBL/GenBank/DDBJ databases">
        <title>Comparative genomics of the ectomycorrhizal sister species Rhizopogon vinicolor and Rhizopogon vesiculosus (Basidiomycota: Boletales) reveals a divergence of the mating type B locus.</title>
        <authorList>
            <person name="Mujic A.B."/>
            <person name="Kuo A."/>
            <person name="Tritt A."/>
            <person name="Lipzen A."/>
            <person name="Chen C."/>
            <person name="Johnson J."/>
            <person name="Sharma A."/>
            <person name="Barry K."/>
            <person name="Grigoriev I.V."/>
            <person name="Spatafora J.W."/>
        </authorList>
    </citation>
    <scope>NUCLEOTIDE SEQUENCE [LARGE SCALE GENOMIC DNA]</scope>
    <source>
        <strain evidence="1 2">AM-OR11-056</strain>
    </source>
</reference>
<dbReference type="AlphaFoldDB" id="A0A1J8PR87"/>
<name>A0A1J8PR87_9AGAM</name>
<evidence type="ECO:0000313" key="2">
    <source>
        <dbReference type="Proteomes" id="UP000183567"/>
    </source>
</evidence>
<accession>A0A1J8PR87</accession>
<dbReference type="EMBL" id="LVVM01005533">
    <property type="protein sequence ID" value="OJA10283.1"/>
    <property type="molecule type" value="Genomic_DNA"/>
</dbReference>
<evidence type="ECO:0000313" key="1">
    <source>
        <dbReference type="EMBL" id="OJA10283.1"/>
    </source>
</evidence>
<keyword evidence="2" id="KW-1185">Reference proteome</keyword>
<dbReference type="Proteomes" id="UP000183567">
    <property type="component" value="Unassembled WGS sequence"/>
</dbReference>
<organism evidence="1 2">
    <name type="scientific">Rhizopogon vesiculosus</name>
    <dbReference type="NCBI Taxonomy" id="180088"/>
    <lineage>
        <taxon>Eukaryota</taxon>
        <taxon>Fungi</taxon>
        <taxon>Dikarya</taxon>
        <taxon>Basidiomycota</taxon>
        <taxon>Agaricomycotina</taxon>
        <taxon>Agaricomycetes</taxon>
        <taxon>Agaricomycetidae</taxon>
        <taxon>Boletales</taxon>
        <taxon>Suillineae</taxon>
        <taxon>Rhizopogonaceae</taxon>
        <taxon>Rhizopogon</taxon>
    </lineage>
</organism>
<proteinExistence type="predicted"/>
<sequence>MPTKARGRKSATARLSLVASSRPFGEMLNHDLRSATCAMRIFYSPMAEATPEASAPPLLWESPTLASAKQLAARENSI</sequence>
<protein>
    <submittedName>
        <fullName evidence="1">Uncharacterized protein</fullName>
    </submittedName>
</protein>
<gene>
    <name evidence="1" type="ORF">AZE42_05005</name>
</gene>